<organism evidence="2 3">
    <name type="scientific">Clostridium saccharobutylicum</name>
    <dbReference type="NCBI Taxonomy" id="169679"/>
    <lineage>
        <taxon>Bacteria</taxon>
        <taxon>Bacillati</taxon>
        <taxon>Bacillota</taxon>
        <taxon>Clostridia</taxon>
        <taxon>Eubacteriales</taxon>
        <taxon>Clostridiaceae</taxon>
        <taxon>Clostridium</taxon>
    </lineage>
</organism>
<protein>
    <submittedName>
        <fullName evidence="2">AB hydrolase superfamily protein YdjP</fullName>
        <ecNumber evidence="2">3.-.-.-</ecNumber>
    </submittedName>
</protein>
<dbReference type="InterPro" id="IPR029058">
    <property type="entry name" value="AB_hydrolase_fold"/>
</dbReference>
<comment type="caution">
    <text evidence="2">The sequence shown here is derived from an EMBL/GenBank/DDBJ whole genome shotgun (WGS) entry which is preliminary data.</text>
</comment>
<sequence>MSYFKYKNFNIYYKVYGEGKPLVIIHGDTASSKMFIPELKIYSKNFKVILLDLVGQGKSKRVDELPLNYWHFNSMVVIELCKYIGVNNVNLLGTSGGAIVALNAVLENSNLFNKIIIDSFMGENLSYEFAEKILVDRKIAKNKLSSKLFWLMMHGFDWKYVINQNTNLIMNFAREKGDFFESNLNNIKNDTLITGSLKDNSIPNIENILKNINSKIENSKLVIFKYGNHPAMFSNKKEFRNLVLNFLM</sequence>
<dbReference type="AlphaFoldDB" id="A0A1S8N5Y4"/>
<keyword evidence="2" id="KW-0378">Hydrolase</keyword>
<name>A0A1S8N5Y4_CLOSA</name>
<gene>
    <name evidence="2" type="primary">ydjP</name>
    <name evidence="2" type="ORF">CLOSAC_23570</name>
</gene>
<proteinExistence type="predicted"/>
<dbReference type="PANTHER" id="PTHR46331">
    <property type="entry name" value="VALACYCLOVIR HYDROLASE"/>
    <property type="match status" value="1"/>
</dbReference>
<dbReference type="PANTHER" id="PTHR46331:SF2">
    <property type="entry name" value="VALACYCLOVIR HYDROLASE"/>
    <property type="match status" value="1"/>
</dbReference>
<dbReference type="InterPro" id="IPR000073">
    <property type="entry name" value="AB_hydrolase_1"/>
</dbReference>
<dbReference type="SUPFAM" id="SSF53474">
    <property type="entry name" value="alpha/beta-Hydrolases"/>
    <property type="match status" value="1"/>
</dbReference>
<accession>A0A1S8N5Y4</accession>
<dbReference type="STRING" id="169679.CSACC_05750"/>
<dbReference type="RefSeq" id="WP_077865600.1">
    <property type="nucleotide sequence ID" value="NZ_LZYZ01000004.1"/>
</dbReference>
<dbReference type="EMBL" id="LZYZ01000004">
    <property type="protein sequence ID" value="OOM11929.1"/>
    <property type="molecule type" value="Genomic_DNA"/>
</dbReference>
<dbReference type="Proteomes" id="UP000191154">
    <property type="component" value="Unassembled WGS sequence"/>
</dbReference>
<evidence type="ECO:0000259" key="1">
    <source>
        <dbReference type="Pfam" id="PF00561"/>
    </source>
</evidence>
<dbReference type="EC" id="3.-.-.-" evidence="2"/>
<dbReference type="GO" id="GO:0017171">
    <property type="term" value="F:serine hydrolase activity"/>
    <property type="evidence" value="ECO:0007669"/>
    <property type="project" value="TreeGrafter"/>
</dbReference>
<evidence type="ECO:0000313" key="2">
    <source>
        <dbReference type="EMBL" id="OOM11929.1"/>
    </source>
</evidence>
<reference evidence="2 3" key="1">
    <citation type="submission" date="2016-05" db="EMBL/GenBank/DDBJ databases">
        <title>Microbial solvent formation.</title>
        <authorList>
            <person name="Poehlein A."/>
            <person name="Montoya Solano J.D."/>
            <person name="Flitsch S."/>
            <person name="Krabben P."/>
            <person name="Duerre P."/>
            <person name="Daniel R."/>
        </authorList>
    </citation>
    <scope>NUCLEOTIDE SEQUENCE [LARGE SCALE GENOMIC DNA]</scope>
    <source>
        <strain evidence="2 3">L1-8</strain>
    </source>
</reference>
<evidence type="ECO:0000313" key="3">
    <source>
        <dbReference type="Proteomes" id="UP000191154"/>
    </source>
</evidence>
<dbReference type="Gene3D" id="3.40.50.1820">
    <property type="entry name" value="alpha/beta hydrolase"/>
    <property type="match status" value="1"/>
</dbReference>
<feature type="domain" description="AB hydrolase-1" evidence="1">
    <location>
        <begin position="20"/>
        <end position="120"/>
    </location>
</feature>
<dbReference type="Pfam" id="PF00561">
    <property type="entry name" value="Abhydrolase_1"/>
    <property type="match status" value="1"/>
</dbReference>